<dbReference type="AlphaFoldDB" id="A0A0S1MKA7"/>
<proteinExistence type="evidence at transcript level"/>
<sequence>MMFTALKVVPSMFLILQTLLALLATSLNIGMAKDIPPASVCYSYSNSDNDRATCHGATCPDGCSWPFITAQNCVPTGPTSSKSTTQTCHIGYWKDGTDGICTNRLREMYRCSGKTTGVAFCTGCKNYTSKKRIN</sequence>
<evidence type="ECO:0008006" key="3">
    <source>
        <dbReference type="Google" id="ProtNLM"/>
    </source>
</evidence>
<protein>
    <recommendedName>
        <fullName evidence="3">Secreted protein</fullName>
    </recommendedName>
</protein>
<organism evidence="2">
    <name type="scientific">Phakopsora pachyrhizi</name>
    <name type="common">Asian soybean rust disease fungus</name>
    <dbReference type="NCBI Taxonomy" id="170000"/>
    <lineage>
        <taxon>Eukaryota</taxon>
        <taxon>Fungi</taxon>
        <taxon>Dikarya</taxon>
        <taxon>Basidiomycota</taxon>
        <taxon>Pucciniomycotina</taxon>
        <taxon>Pucciniomycetes</taxon>
        <taxon>Pucciniales</taxon>
        <taxon>Phakopsoraceae</taxon>
        <taxon>Phakopsora</taxon>
    </lineage>
</organism>
<feature type="chain" id="PRO_5006589346" description="Secreted protein" evidence="1">
    <location>
        <begin position="33"/>
        <end position="134"/>
    </location>
</feature>
<evidence type="ECO:0000313" key="2">
    <source>
        <dbReference type="EMBL" id="ALL41360.1"/>
    </source>
</evidence>
<feature type="signal peptide" evidence="1">
    <location>
        <begin position="1"/>
        <end position="32"/>
    </location>
</feature>
<dbReference type="EMBL" id="KT247271">
    <property type="protein sequence ID" value="ALL41360.1"/>
    <property type="molecule type" value="mRNA"/>
</dbReference>
<reference evidence="2" key="1">
    <citation type="submission" date="2015-07" db="EMBL/GenBank/DDBJ databases">
        <title>Elucidating the P. pachyrhizi secretome and potential effectors.</title>
        <authorList>
            <person name="de Carvalho M.C.C.G."/>
            <person name="Nascimento L.C."/>
            <person name="Darben L.M."/>
            <person name="Polizel-Podanosqui A.M."/>
            <person name="Lopes-Caitar V.S."/>
            <person name="Rocha C.S."/>
            <person name="Qi M."/>
            <person name="Carazolle M."/>
            <person name="Kuwahara M.K."/>
            <person name="Pereira G.A.G."/>
            <person name="Abdelnoor R.V."/>
            <person name="Whitham S.A."/>
            <person name="Marcelino-Guimaraes F.C."/>
        </authorList>
    </citation>
    <scope>NUCLEOTIDE SEQUENCE</scope>
</reference>
<name>A0A0S1MKA7_PHAPC</name>
<keyword evidence="1" id="KW-0732">Signal</keyword>
<accession>A0A0S1MKA7</accession>
<evidence type="ECO:0000256" key="1">
    <source>
        <dbReference type="SAM" id="SignalP"/>
    </source>
</evidence>